<gene>
    <name evidence="2" type="ordered locus">MTR_4g037595</name>
</gene>
<keyword evidence="1" id="KW-1133">Transmembrane helix</keyword>
<reference evidence="2 4" key="2">
    <citation type="journal article" date="2014" name="BMC Genomics">
        <title>An improved genome release (version Mt4.0) for the model legume Medicago truncatula.</title>
        <authorList>
            <person name="Tang H."/>
            <person name="Krishnakumar V."/>
            <person name="Bidwell S."/>
            <person name="Rosen B."/>
            <person name="Chan A."/>
            <person name="Zhou S."/>
            <person name="Gentzbittel L."/>
            <person name="Childs K.L."/>
            <person name="Yandell M."/>
            <person name="Gundlach H."/>
            <person name="Mayer K.F."/>
            <person name="Schwartz D.C."/>
            <person name="Town C.D."/>
        </authorList>
    </citation>
    <scope>GENOME REANNOTATION</scope>
    <source>
        <strain evidence="2">A17</strain>
        <strain evidence="3 4">cv. Jemalong A17</strain>
    </source>
</reference>
<evidence type="ECO:0000313" key="2">
    <source>
        <dbReference type="EMBL" id="KEH29491.1"/>
    </source>
</evidence>
<feature type="transmembrane region" description="Helical" evidence="1">
    <location>
        <begin position="25"/>
        <end position="47"/>
    </location>
</feature>
<organism evidence="2 4">
    <name type="scientific">Medicago truncatula</name>
    <name type="common">Barrel medic</name>
    <name type="synonym">Medicago tribuloides</name>
    <dbReference type="NCBI Taxonomy" id="3880"/>
    <lineage>
        <taxon>Eukaryota</taxon>
        <taxon>Viridiplantae</taxon>
        <taxon>Streptophyta</taxon>
        <taxon>Embryophyta</taxon>
        <taxon>Tracheophyta</taxon>
        <taxon>Spermatophyta</taxon>
        <taxon>Magnoliopsida</taxon>
        <taxon>eudicotyledons</taxon>
        <taxon>Gunneridae</taxon>
        <taxon>Pentapetalae</taxon>
        <taxon>rosids</taxon>
        <taxon>fabids</taxon>
        <taxon>Fabales</taxon>
        <taxon>Fabaceae</taxon>
        <taxon>Papilionoideae</taxon>
        <taxon>50 kb inversion clade</taxon>
        <taxon>NPAAA clade</taxon>
        <taxon>Hologalegina</taxon>
        <taxon>IRL clade</taxon>
        <taxon>Trifolieae</taxon>
        <taxon>Medicago</taxon>
    </lineage>
</organism>
<keyword evidence="1" id="KW-0472">Membrane</keyword>
<keyword evidence="4" id="KW-1185">Reference proteome</keyword>
<evidence type="ECO:0000256" key="1">
    <source>
        <dbReference type="SAM" id="Phobius"/>
    </source>
</evidence>
<reference evidence="2 4" key="1">
    <citation type="journal article" date="2011" name="Nature">
        <title>The Medicago genome provides insight into the evolution of rhizobial symbioses.</title>
        <authorList>
            <person name="Young N.D."/>
            <person name="Debelle F."/>
            <person name="Oldroyd G.E."/>
            <person name="Geurts R."/>
            <person name="Cannon S.B."/>
            <person name="Udvardi M.K."/>
            <person name="Benedito V.A."/>
            <person name="Mayer K.F."/>
            <person name="Gouzy J."/>
            <person name="Schoof H."/>
            <person name="Van de Peer Y."/>
            <person name="Proost S."/>
            <person name="Cook D.R."/>
            <person name="Meyers B.C."/>
            <person name="Spannagl M."/>
            <person name="Cheung F."/>
            <person name="De Mita S."/>
            <person name="Krishnakumar V."/>
            <person name="Gundlach H."/>
            <person name="Zhou S."/>
            <person name="Mudge J."/>
            <person name="Bharti A.K."/>
            <person name="Murray J.D."/>
            <person name="Naoumkina M.A."/>
            <person name="Rosen B."/>
            <person name="Silverstein K.A."/>
            <person name="Tang H."/>
            <person name="Rombauts S."/>
            <person name="Zhao P.X."/>
            <person name="Zhou P."/>
            <person name="Barbe V."/>
            <person name="Bardou P."/>
            <person name="Bechner M."/>
            <person name="Bellec A."/>
            <person name="Berger A."/>
            <person name="Berges H."/>
            <person name="Bidwell S."/>
            <person name="Bisseling T."/>
            <person name="Choisne N."/>
            <person name="Couloux A."/>
            <person name="Denny R."/>
            <person name="Deshpande S."/>
            <person name="Dai X."/>
            <person name="Doyle J.J."/>
            <person name="Dudez A.M."/>
            <person name="Farmer A.D."/>
            <person name="Fouteau S."/>
            <person name="Franken C."/>
            <person name="Gibelin C."/>
            <person name="Gish J."/>
            <person name="Goldstein S."/>
            <person name="Gonzalez A.J."/>
            <person name="Green P.J."/>
            <person name="Hallab A."/>
            <person name="Hartog M."/>
            <person name="Hua A."/>
            <person name="Humphray S.J."/>
            <person name="Jeong D.H."/>
            <person name="Jing Y."/>
            <person name="Jocker A."/>
            <person name="Kenton S.M."/>
            <person name="Kim D.J."/>
            <person name="Klee K."/>
            <person name="Lai H."/>
            <person name="Lang C."/>
            <person name="Lin S."/>
            <person name="Macmil S.L."/>
            <person name="Magdelenat G."/>
            <person name="Matthews L."/>
            <person name="McCorrison J."/>
            <person name="Monaghan E.L."/>
            <person name="Mun J.H."/>
            <person name="Najar F.Z."/>
            <person name="Nicholson C."/>
            <person name="Noirot C."/>
            <person name="O'Bleness M."/>
            <person name="Paule C.R."/>
            <person name="Poulain J."/>
            <person name="Prion F."/>
            <person name="Qin B."/>
            <person name="Qu C."/>
            <person name="Retzel E.F."/>
            <person name="Riddle C."/>
            <person name="Sallet E."/>
            <person name="Samain S."/>
            <person name="Samson N."/>
            <person name="Sanders I."/>
            <person name="Saurat O."/>
            <person name="Scarpelli C."/>
            <person name="Schiex T."/>
            <person name="Segurens B."/>
            <person name="Severin A.J."/>
            <person name="Sherrier D.J."/>
            <person name="Shi R."/>
            <person name="Sims S."/>
            <person name="Singer S.R."/>
            <person name="Sinharoy S."/>
            <person name="Sterck L."/>
            <person name="Viollet A."/>
            <person name="Wang B.B."/>
            <person name="Wang K."/>
            <person name="Wang M."/>
            <person name="Wang X."/>
            <person name="Warfsmann J."/>
            <person name="Weissenbach J."/>
            <person name="White D.D."/>
            <person name="White J.D."/>
            <person name="Wiley G.B."/>
            <person name="Wincker P."/>
            <person name="Xing Y."/>
            <person name="Yang L."/>
            <person name="Yao Z."/>
            <person name="Ying F."/>
            <person name="Zhai J."/>
            <person name="Zhou L."/>
            <person name="Zuber A."/>
            <person name="Denarie J."/>
            <person name="Dixon R.A."/>
            <person name="May G.D."/>
            <person name="Schwartz D.C."/>
            <person name="Rogers J."/>
            <person name="Quetier F."/>
            <person name="Town C.D."/>
            <person name="Roe B.A."/>
        </authorList>
    </citation>
    <scope>NUCLEOTIDE SEQUENCE [LARGE SCALE GENOMIC DNA]</scope>
    <source>
        <strain evidence="2">A17</strain>
        <strain evidence="3 4">cv. Jemalong A17</strain>
    </source>
</reference>
<sequence>MSGLKPVIDRLKSRLSNWKSRNLSFGGRLILLKYVLSSLPIYVISFFKAPSGKLFGGLRVRRLKEFNIALLGERAAYGWGQEGVGVVAGDCENSRGVGVEGGSWFEESIMKRVGEMRALGWGEEGEAWGGGIAC</sequence>
<protein>
    <submittedName>
        <fullName evidence="2">Transmembrane protein, putative</fullName>
    </submittedName>
</protein>
<dbReference type="AlphaFoldDB" id="A0A072UJ89"/>
<dbReference type="HOGENOM" id="CLU_1899300_0_0_1"/>
<keyword evidence="1 2" id="KW-0812">Transmembrane</keyword>
<accession>A0A072UJ89</accession>
<evidence type="ECO:0000313" key="3">
    <source>
        <dbReference type="EnsemblPlants" id="KEH29491"/>
    </source>
</evidence>
<dbReference type="EnsemblPlants" id="KEH29491">
    <property type="protein sequence ID" value="KEH29491"/>
    <property type="gene ID" value="MTR_4g037595"/>
</dbReference>
<dbReference type="EMBL" id="CM001220">
    <property type="protein sequence ID" value="KEH29491.1"/>
    <property type="molecule type" value="Genomic_DNA"/>
</dbReference>
<reference evidence="3" key="3">
    <citation type="submission" date="2015-04" db="UniProtKB">
        <authorList>
            <consortium name="EnsemblPlants"/>
        </authorList>
    </citation>
    <scope>IDENTIFICATION</scope>
    <source>
        <strain evidence="3">cv. Jemalong A17</strain>
    </source>
</reference>
<dbReference type="PANTHER" id="PTHR33116:SF78">
    <property type="entry name" value="OS12G0587133 PROTEIN"/>
    <property type="match status" value="1"/>
</dbReference>
<proteinExistence type="predicted"/>
<dbReference type="PANTHER" id="PTHR33116">
    <property type="entry name" value="REVERSE TRANSCRIPTASE ZINC-BINDING DOMAIN-CONTAINING PROTEIN-RELATED-RELATED"/>
    <property type="match status" value="1"/>
</dbReference>
<dbReference type="Proteomes" id="UP000002051">
    <property type="component" value="Chromosome 4"/>
</dbReference>
<name>A0A072UJ89_MEDTR</name>
<evidence type="ECO:0000313" key="4">
    <source>
        <dbReference type="Proteomes" id="UP000002051"/>
    </source>
</evidence>